<evidence type="ECO:0000256" key="6">
    <source>
        <dbReference type="ARBA" id="ARBA00023002"/>
    </source>
</evidence>
<dbReference type="PANTHER" id="PTHR43821:SF1">
    <property type="entry name" value="NAD(P)H NITROREDUCTASE YDJA-RELATED"/>
    <property type="match status" value="1"/>
</dbReference>
<evidence type="ECO:0000256" key="5">
    <source>
        <dbReference type="ARBA" id="ARBA00022857"/>
    </source>
</evidence>
<dbReference type="EMBL" id="JBHRZT010000072">
    <property type="protein sequence ID" value="MFC3885727.1"/>
    <property type="molecule type" value="Genomic_DNA"/>
</dbReference>
<keyword evidence="3" id="KW-0285">Flavoprotein</keyword>
<protein>
    <submittedName>
        <fullName evidence="9">Nitroreductase</fullName>
    </submittedName>
</protein>
<comment type="similarity">
    <text evidence="2">Belongs to the nitroreductase family.</text>
</comment>
<evidence type="ECO:0000256" key="2">
    <source>
        <dbReference type="ARBA" id="ARBA00007118"/>
    </source>
</evidence>
<feature type="domain" description="Nitroreductase" evidence="8">
    <location>
        <begin position="56"/>
        <end position="139"/>
    </location>
</feature>
<keyword evidence="10" id="KW-1185">Reference proteome</keyword>
<dbReference type="Gene3D" id="3.40.109.10">
    <property type="entry name" value="NADH Oxidase"/>
    <property type="match status" value="1"/>
</dbReference>
<evidence type="ECO:0000259" key="8">
    <source>
        <dbReference type="Pfam" id="PF00881"/>
    </source>
</evidence>
<keyword evidence="5" id="KW-0521">NADP</keyword>
<proteinExistence type="inferred from homology"/>
<dbReference type="PANTHER" id="PTHR43821">
    <property type="entry name" value="NAD(P)H NITROREDUCTASE YDJA-RELATED"/>
    <property type="match status" value="1"/>
</dbReference>
<dbReference type="CDD" id="cd02135">
    <property type="entry name" value="YdjA-like"/>
    <property type="match status" value="1"/>
</dbReference>
<evidence type="ECO:0000313" key="10">
    <source>
        <dbReference type="Proteomes" id="UP001595752"/>
    </source>
</evidence>
<sequence>MDVLTVIKSRRNIKKFKADSIDHDLLTSWLQAASLAPNHRMTEPWEILFVGPKTRAGLNHKSNFGSAPVVLAILSKKGNSVVEREENMAATACFIQNFMLAAWDAGVGTLWSSIGITPKNRTVLGVPDDYDIVGVFGVGFPEEIPEAKPRTPIEMKIKHLS</sequence>
<accession>A0ABV8B892</accession>
<gene>
    <name evidence="9" type="ORF">ACFOU2_20520</name>
</gene>
<dbReference type="RefSeq" id="WP_377918120.1">
    <property type="nucleotide sequence ID" value="NZ_JBHRZT010000072.1"/>
</dbReference>
<evidence type="ECO:0000256" key="4">
    <source>
        <dbReference type="ARBA" id="ARBA00022643"/>
    </source>
</evidence>
<name>A0ABV8B892_9BACI</name>
<dbReference type="SUPFAM" id="SSF55469">
    <property type="entry name" value="FMN-dependent nitroreductase-like"/>
    <property type="match status" value="1"/>
</dbReference>
<evidence type="ECO:0000313" key="9">
    <source>
        <dbReference type="EMBL" id="MFC3885727.1"/>
    </source>
</evidence>
<reference evidence="10" key="1">
    <citation type="journal article" date="2019" name="Int. J. Syst. Evol. Microbiol.">
        <title>The Global Catalogue of Microorganisms (GCM) 10K type strain sequencing project: providing services to taxonomists for standard genome sequencing and annotation.</title>
        <authorList>
            <consortium name="The Broad Institute Genomics Platform"/>
            <consortium name="The Broad Institute Genome Sequencing Center for Infectious Disease"/>
            <person name="Wu L."/>
            <person name="Ma J."/>
        </authorList>
    </citation>
    <scope>NUCLEOTIDE SEQUENCE [LARGE SCALE GENOMIC DNA]</scope>
    <source>
        <strain evidence="10">CCUG 61889</strain>
    </source>
</reference>
<dbReference type="Proteomes" id="UP001595752">
    <property type="component" value="Unassembled WGS sequence"/>
</dbReference>
<dbReference type="InterPro" id="IPR000415">
    <property type="entry name" value="Nitroreductase-like"/>
</dbReference>
<comment type="cofactor">
    <cofactor evidence="1">
        <name>FMN</name>
        <dbReference type="ChEBI" id="CHEBI:58210"/>
    </cofactor>
</comment>
<dbReference type="InterPro" id="IPR029479">
    <property type="entry name" value="Nitroreductase"/>
</dbReference>
<evidence type="ECO:0000256" key="3">
    <source>
        <dbReference type="ARBA" id="ARBA00022630"/>
    </source>
</evidence>
<comment type="caution">
    <text evidence="9">The sequence shown here is derived from an EMBL/GenBank/DDBJ whole genome shotgun (WGS) entry which is preliminary data.</text>
</comment>
<dbReference type="Pfam" id="PF00881">
    <property type="entry name" value="Nitroreductase"/>
    <property type="match status" value="1"/>
</dbReference>
<dbReference type="InterPro" id="IPR052530">
    <property type="entry name" value="NAD(P)H_nitroreductase"/>
</dbReference>
<dbReference type="InterPro" id="IPR026021">
    <property type="entry name" value="YdjA-like"/>
</dbReference>
<organism evidence="9 10">
    <name type="scientific">Bacillus songklensis</name>
    <dbReference type="NCBI Taxonomy" id="1069116"/>
    <lineage>
        <taxon>Bacteria</taxon>
        <taxon>Bacillati</taxon>
        <taxon>Bacillota</taxon>
        <taxon>Bacilli</taxon>
        <taxon>Bacillales</taxon>
        <taxon>Bacillaceae</taxon>
        <taxon>Bacillus</taxon>
    </lineage>
</organism>
<keyword evidence="6" id="KW-0560">Oxidoreductase</keyword>
<evidence type="ECO:0000256" key="1">
    <source>
        <dbReference type="ARBA" id="ARBA00001917"/>
    </source>
</evidence>
<evidence type="ECO:0000256" key="7">
    <source>
        <dbReference type="ARBA" id="ARBA00023027"/>
    </source>
</evidence>
<keyword evidence="4" id="KW-0288">FMN</keyword>
<keyword evidence="7" id="KW-0520">NAD</keyword>